<keyword evidence="2" id="KW-0446">Lipid-binding</keyword>
<dbReference type="EMBL" id="BDDD01000445">
    <property type="protein sequence ID" value="GAV65942.1"/>
    <property type="molecule type" value="Genomic_DNA"/>
</dbReference>
<dbReference type="InterPro" id="IPR035984">
    <property type="entry name" value="Acyl-CoA-binding_sf"/>
</dbReference>
<dbReference type="PROSITE" id="PS51228">
    <property type="entry name" value="ACB_2"/>
    <property type="match status" value="1"/>
</dbReference>
<name>A0A1Q3BDP9_CEPFO</name>
<protein>
    <submittedName>
        <fullName evidence="5">ACBP domain-containing protein</fullName>
    </submittedName>
</protein>
<dbReference type="PANTHER" id="PTHR23310:SF122">
    <property type="entry name" value="ACYL-COA-BINDING DOMAIN-CONTAINING PROTEIN 3"/>
    <property type="match status" value="1"/>
</dbReference>
<keyword evidence="6" id="KW-1185">Reference proteome</keyword>
<proteinExistence type="inferred from homology"/>
<dbReference type="OrthoDB" id="71307at2759"/>
<dbReference type="InterPro" id="IPR000582">
    <property type="entry name" value="Acyl-CoA-binding_protein"/>
</dbReference>
<dbReference type="InParanoid" id="A0A1Q3BDP9"/>
<evidence type="ECO:0000256" key="2">
    <source>
        <dbReference type="ARBA" id="ARBA00023121"/>
    </source>
</evidence>
<evidence type="ECO:0000313" key="6">
    <source>
        <dbReference type="Proteomes" id="UP000187406"/>
    </source>
</evidence>
<gene>
    <name evidence="5" type="ORF">CFOL_v3_09454</name>
</gene>
<dbReference type="STRING" id="3775.A0A1Q3BDP9"/>
<reference evidence="6" key="1">
    <citation type="submission" date="2016-04" db="EMBL/GenBank/DDBJ databases">
        <title>Cephalotus genome sequencing.</title>
        <authorList>
            <person name="Fukushima K."/>
            <person name="Hasebe M."/>
            <person name="Fang X."/>
        </authorList>
    </citation>
    <scope>NUCLEOTIDE SEQUENCE [LARGE SCALE GENOMIC DNA]</scope>
    <source>
        <strain evidence="6">cv. St1</strain>
    </source>
</reference>
<comment type="similarity">
    <text evidence="1">Belongs to the ACBP family.</text>
</comment>
<dbReference type="PRINTS" id="PR00689">
    <property type="entry name" value="ACOABINDINGP"/>
</dbReference>
<evidence type="ECO:0000313" key="5">
    <source>
        <dbReference type="EMBL" id="GAV65942.1"/>
    </source>
</evidence>
<dbReference type="Proteomes" id="UP000187406">
    <property type="component" value="Unassembled WGS sequence"/>
</dbReference>
<feature type="compositionally biased region" description="Polar residues" evidence="3">
    <location>
        <begin position="288"/>
        <end position="300"/>
    </location>
</feature>
<feature type="compositionally biased region" description="Polar residues" evidence="3">
    <location>
        <begin position="325"/>
        <end position="335"/>
    </location>
</feature>
<comment type="caution">
    <text evidence="5">The sequence shown here is derived from an EMBL/GenBank/DDBJ whole genome shotgun (WGS) entry which is preliminary data.</text>
</comment>
<dbReference type="GO" id="GO:0000062">
    <property type="term" value="F:fatty-acyl-CoA binding"/>
    <property type="evidence" value="ECO:0007669"/>
    <property type="project" value="InterPro"/>
</dbReference>
<dbReference type="Pfam" id="PF00887">
    <property type="entry name" value="ACBP"/>
    <property type="match status" value="1"/>
</dbReference>
<dbReference type="Gene3D" id="1.20.80.10">
    <property type="match status" value="1"/>
</dbReference>
<accession>A0A1Q3BDP9</accession>
<organism evidence="5 6">
    <name type="scientific">Cephalotus follicularis</name>
    <name type="common">Albany pitcher plant</name>
    <dbReference type="NCBI Taxonomy" id="3775"/>
    <lineage>
        <taxon>Eukaryota</taxon>
        <taxon>Viridiplantae</taxon>
        <taxon>Streptophyta</taxon>
        <taxon>Embryophyta</taxon>
        <taxon>Tracheophyta</taxon>
        <taxon>Spermatophyta</taxon>
        <taxon>Magnoliopsida</taxon>
        <taxon>eudicotyledons</taxon>
        <taxon>Gunneridae</taxon>
        <taxon>Pentapetalae</taxon>
        <taxon>rosids</taxon>
        <taxon>fabids</taxon>
        <taxon>Oxalidales</taxon>
        <taxon>Cephalotaceae</taxon>
        <taxon>Cephalotus</taxon>
    </lineage>
</organism>
<dbReference type="GO" id="GO:0006631">
    <property type="term" value="P:fatty acid metabolic process"/>
    <property type="evidence" value="ECO:0007669"/>
    <property type="project" value="TreeGrafter"/>
</dbReference>
<evidence type="ECO:0000256" key="3">
    <source>
        <dbReference type="SAM" id="MobiDB-lite"/>
    </source>
</evidence>
<evidence type="ECO:0000259" key="4">
    <source>
        <dbReference type="PROSITE" id="PS51228"/>
    </source>
</evidence>
<feature type="region of interest" description="Disordered" evidence="3">
    <location>
        <begin position="274"/>
        <end position="335"/>
    </location>
</feature>
<sequence length="335" mass="37766">MDQLFIHELFWTAVMAAVFSFLVFKLVSMATCGGDCGSHSHSDSNSKNDVTMEELQWRQNLEVDSFQTQNRVQFAQGTVANFHEFDLKTVELPEFTESKNVAQEMVKECCQKKEGELNKVVELAGKSEVMVEKEAMIDDNEVIAEFEEEKRVVESESNIRDEEVVDIDDEEEEEEEDWEGIERSELEKLFAEAAKSVDNLESGSLGSDLHMELYGLHKVATEGPCRQPQPMALMVSARAKWNAWQRLGNMSPDVAMERYVDLLSDKVPKWMEDNSIGDSKMESPDAGISSTLDPDLSTFSPYHPKFTDERNPEPEPCVKGVDVTGGSSLENKAKE</sequence>
<dbReference type="InterPro" id="IPR014352">
    <property type="entry name" value="FERM/acyl-CoA-bd_prot_sf"/>
</dbReference>
<dbReference type="PANTHER" id="PTHR23310">
    <property type="entry name" value="ACYL-COA-BINDING PROTEIN, ACBP"/>
    <property type="match status" value="1"/>
</dbReference>
<feature type="domain" description="ACB" evidence="4">
    <location>
        <begin position="186"/>
        <end position="272"/>
    </location>
</feature>
<evidence type="ECO:0000256" key="1">
    <source>
        <dbReference type="ARBA" id="ARBA00005567"/>
    </source>
</evidence>
<dbReference type="SUPFAM" id="SSF47027">
    <property type="entry name" value="Acyl-CoA binding protein"/>
    <property type="match status" value="1"/>
</dbReference>
<dbReference type="AlphaFoldDB" id="A0A1Q3BDP9"/>